<name>A0ABW2ZLX0_9SPHI</name>
<keyword evidence="2" id="KW-0378">Hydrolase</keyword>
<dbReference type="Proteomes" id="UP001597073">
    <property type="component" value="Unassembled WGS sequence"/>
</dbReference>
<dbReference type="Pfam" id="PF12697">
    <property type="entry name" value="Abhydrolase_6"/>
    <property type="match status" value="1"/>
</dbReference>
<organism evidence="2 3">
    <name type="scientific">Mucilaginibacter lutimaris</name>
    <dbReference type="NCBI Taxonomy" id="931629"/>
    <lineage>
        <taxon>Bacteria</taxon>
        <taxon>Pseudomonadati</taxon>
        <taxon>Bacteroidota</taxon>
        <taxon>Sphingobacteriia</taxon>
        <taxon>Sphingobacteriales</taxon>
        <taxon>Sphingobacteriaceae</taxon>
        <taxon>Mucilaginibacter</taxon>
    </lineage>
</organism>
<gene>
    <name evidence="2" type="ORF">ACFQZI_20355</name>
</gene>
<proteinExistence type="predicted"/>
<evidence type="ECO:0000313" key="3">
    <source>
        <dbReference type="Proteomes" id="UP001597073"/>
    </source>
</evidence>
<dbReference type="GO" id="GO:0016787">
    <property type="term" value="F:hydrolase activity"/>
    <property type="evidence" value="ECO:0007669"/>
    <property type="project" value="UniProtKB-KW"/>
</dbReference>
<dbReference type="InterPro" id="IPR050228">
    <property type="entry name" value="Carboxylesterase_BioH"/>
</dbReference>
<feature type="domain" description="AB hydrolase-1" evidence="1">
    <location>
        <begin position="4"/>
        <end position="234"/>
    </location>
</feature>
<protein>
    <submittedName>
        <fullName evidence="2">Alpha/beta hydrolase</fullName>
    </submittedName>
</protein>
<dbReference type="InterPro" id="IPR000073">
    <property type="entry name" value="AB_hydrolase_1"/>
</dbReference>
<accession>A0ABW2ZLX0</accession>
<keyword evidence="3" id="KW-1185">Reference proteome</keyword>
<dbReference type="RefSeq" id="WP_377145798.1">
    <property type="nucleotide sequence ID" value="NZ_JBHTIA010000025.1"/>
</dbReference>
<reference evidence="3" key="1">
    <citation type="journal article" date="2019" name="Int. J. Syst. Evol. Microbiol.">
        <title>The Global Catalogue of Microorganisms (GCM) 10K type strain sequencing project: providing services to taxonomists for standard genome sequencing and annotation.</title>
        <authorList>
            <consortium name="The Broad Institute Genomics Platform"/>
            <consortium name="The Broad Institute Genome Sequencing Center for Infectious Disease"/>
            <person name="Wu L."/>
            <person name="Ma J."/>
        </authorList>
    </citation>
    <scope>NUCLEOTIDE SEQUENCE [LARGE SCALE GENOMIC DNA]</scope>
    <source>
        <strain evidence="3">CCUG 60742</strain>
    </source>
</reference>
<comment type="caution">
    <text evidence="2">The sequence shown here is derived from an EMBL/GenBank/DDBJ whole genome shotgun (WGS) entry which is preliminary data.</text>
</comment>
<dbReference type="SUPFAM" id="SSF53474">
    <property type="entry name" value="alpha/beta-Hydrolases"/>
    <property type="match status" value="1"/>
</dbReference>
<dbReference type="PANTHER" id="PTHR43194">
    <property type="entry name" value="HYDROLASE ALPHA/BETA FOLD FAMILY"/>
    <property type="match status" value="1"/>
</dbReference>
<evidence type="ECO:0000259" key="1">
    <source>
        <dbReference type="Pfam" id="PF12697"/>
    </source>
</evidence>
<dbReference type="Gene3D" id="3.40.50.1820">
    <property type="entry name" value="alpha/beta hydrolase"/>
    <property type="match status" value="1"/>
</dbReference>
<dbReference type="InterPro" id="IPR029058">
    <property type="entry name" value="AB_hydrolase_fold"/>
</dbReference>
<dbReference type="PANTHER" id="PTHR43194:SF2">
    <property type="entry name" value="PEROXISOMAL MEMBRANE PROTEIN LPX1"/>
    <property type="match status" value="1"/>
</dbReference>
<dbReference type="EMBL" id="JBHTIA010000025">
    <property type="protein sequence ID" value="MFD0767219.1"/>
    <property type="molecule type" value="Genomic_DNA"/>
</dbReference>
<evidence type="ECO:0000313" key="2">
    <source>
        <dbReference type="EMBL" id="MFD0767219.1"/>
    </source>
</evidence>
<sequence length="266" mass="29985">MKTIIFIHGMFQNPKSWDKWVTFFKNKGYNCIAPAWPKHEGEPEDLRNYPPEGLGDLHLKSIVKNIEALVRVQDEPPILIGHSVGGLIVQLMVAKGLADIGVAICSVAPNAMLAFDWGFIKNSALIANPFKDNKPFYTDLESFHSSFCNTMSMEDTRLAFEETATHDSRNVLRDCMGDEGKIDTDMPHSPLLFIGAEKDEIIPAELCKRNAEAYTDETGIADYKEFENRSHWICGQEGWQDVAGYIADWLQEHKTLKYREASASVN</sequence>